<proteinExistence type="predicted"/>
<dbReference type="InterPro" id="IPR036028">
    <property type="entry name" value="SH3-like_dom_sf"/>
</dbReference>
<evidence type="ECO:0000256" key="2">
    <source>
        <dbReference type="ARBA" id="ARBA00022999"/>
    </source>
</evidence>
<reference evidence="3" key="1">
    <citation type="submission" date="2020-04" db="EMBL/GenBank/DDBJ databases">
        <authorList>
            <person name="Alioto T."/>
            <person name="Alioto T."/>
            <person name="Gomez Garrido J."/>
        </authorList>
    </citation>
    <scope>NUCLEOTIDE SEQUENCE</scope>
    <source>
        <strain evidence="3">A484AB</strain>
    </source>
</reference>
<accession>A0A6S7FUF1</accession>
<dbReference type="Pfam" id="PF07653">
    <property type="entry name" value="SH3_2"/>
    <property type="match status" value="2"/>
</dbReference>
<gene>
    <name evidence="3" type="ORF">PACLA_8A082556</name>
</gene>
<dbReference type="CDD" id="cd00174">
    <property type="entry name" value="SH3"/>
    <property type="match status" value="2"/>
</dbReference>
<protein>
    <submittedName>
        <fullName evidence="3">SH3 domain-containing Dlish</fullName>
    </submittedName>
</protein>
<comment type="caution">
    <text evidence="3">The sequence shown here is derived from an EMBL/GenBank/DDBJ whole genome shotgun (WGS) entry which is preliminary data.</text>
</comment>
<dbReference type="OrthoDB" id="9991832at2759"/>
<sequence length="303" mass="35013">MAFLCPTGFLSHKRRKRGMLDQHVKSSQELAKQEGVEFEPTKMIVVQDFTPCVNDELEVKRGQMVKALYQENEWRFVVAEDGREGFIPYTFCIPTAESTVKSKHGEQLLSQHVKHFNAIESSSDSASVQTLNSESFQEFIKRNHGQYTVLFDFEAVQEDDISVHQGERVTVLNKDDADWYWVKTQDGEEGFTPREYLHHFSSRTQSESNLSNEQETKGDSQLTLPAFLGDGETMKCGVKQLNAIRNFIARGQYELTVHEGEQLFTDDKNLDKLTWIWVYSARTRQRGFVPRTHVRWAQNTTFL</sequence>
<dbReference type="PANTHER" id="PTHR46037">
    <property type="entry name" value="PROTEIN ENHANCER OF SEVENLESS 2B"/>
    <property type="match status" value="1"/>
</dbReference>
<evidence type="ECO:0000256" key="1">
    <source>
        <dbReference type="ARBA" id="ARBA00022443"/>
    </source>
</evidence>
<dbReference type="InterPro" id="IPR001452">
    <property type="entry name" value="SH3_domain"/>
</dbReference>
<name>A0A6S7FUF1_PARCT</name>
<dbReference type="EMBL" id="CACRXK020000589">
    <property type="protein sequence ID" value="CAB3983218.1"/>
    <property type="molecule type" value="Genomic_DNA"/>
</dbReference>
<organism evidence="3 4">
    <name type="scientific">Paramuricea clavata</name>
    <name type="common">Red gorgonian</name>
    <name type="synonym">Violescent sea-whip</name>
    <dbReference type="NCBI Taxonomy" id="317549"/>
    <lineage>
        <taxon>Eukaryota</taxon>
        <taxon>Metazoa</taxon>
        <taxon>Cnidaria</taxon>
        <taxon>Anthozoa</taxon>
        <taxon>Octocorallia</taxon>
        <taxon>Malacalcyonacea</taxon>
        <taxon>Plexauridae</taxon>
        <taxon>Paramuricea</taxon>
    </lineage>
</organism>
<evidence type="ECO:0000313" key="3">
    <source>
        <dbReference type="EMBL" id="CAB3983218.1"/>
    </source>
</evidence>
<dbReference type="AlphaFoldDB" id="A0A6S7FUF1"/>
<dbReference type="SMART" id="SM00326">
    <property type="entry name" value="SH3"/>
    <property type="match status" value="3"/>
</dbReference>
<dbReference type="Gene3D" id="2.30.30.40">
    <property type="entry name" value="SH3 Domains"/>
    <property type="match status" value="3"/>
</dbReference>
<keyword evidence="4" id="KW-1185">Reference proteome</keyword>
<keyword evidence="2" id="KW-0727">SH2 domain</keyword>
<dbReference type="PROSITE" id="PS50002">
    <property type="entry name" value="SH3"/>
    <property type="match status" value="2"/>
</dbReference>
<keyword evidence="1" id="KW-0728">SH3 domain</keyword>
<evidence type="ECO:0000313" key="4">
    <source>
        <dbReference type="Proteomes" id="UP001152795"/>
    </source>
</evidence>
<dbReference type="InterPro" id="IPR043539">
    <property type="entry name" value="Grb2-like"/>
</dbReference>
<dbReference type="Proteomes" id="UP001152795">
    <property type="component" value="Unassembled WGS sequence"/>
</dbReference>
<dbReference type="SUPFAM" id="SSF50044">
    <property type="entry name" value="SH3-domain"/>
    <property type="match status" value="3"/>
</dbReference>
<dbReference type="Pfam" id="PF00018">
    <property type="entry name" value="SH3_1"/>
    <property type="match status" value="1"/>
</dbReference>